<evidence type="ECO:0000259" key="1">
    <source>
        <dbReference type="Pfam" id="PF24906"/>
    </source>
</evidence>
<sequence length="248" mass="27672">MQPWSPPENAIVLTDLLRPSPPQHHQQYQPQQQRYDYVKQEPQLVPSRPRIVELPPLLPPRAPMLPAFSDVLRTTSPQHFQHENQETAASVHLYGVVIDKSSYTTSTAVVTEQYPTTFSATFMIDHGLCVRHGGGKRCTAEGCTARAKHFGRCWRHGGSVECKAPECCNRAKSRGFCWSHGGGTKCKTGACEKIAISNGLCWAHGGGKRCIVPGCRKQAYERTCNYCNSHFQQYQLTALELARHNPSV</sequence>
<proteinExistence type="predicted"/>
<reference evidence="2" key="2">
    <citation type="submission" date="2015-06" db="UniProtKB">
        <authorList>
            <consortium name="EnsemblProtists"/>
        </authorList>
    </citation>
    <scope>IDENTIFICATION</scope>
    <source>
        <strain evidence="2">Pr102</strain>
    </source>
</reference>
<organism evidence="2 3">
    <name type="scientific">Phytophthora ramorum</name>
    <name type="common">Sudden oak death agent</name>
    <dbReference type="NCBI Taxonomy" id="164328"/>
    <lineage>
        <taxon>Eukaryota</taxon>
        <taxon>Sar</taxon>
        <taxon>Stramenopiles</taxon>
        <taxon>Oomycota</taxon>
        <taxon>Peronosporomycetes</taxon>
        <taxon>Peronosporales</taxon>
        <taxon>Peronosporaceae</taxon>
        <taxon>Phytophthora</taxon>
    </lineage>
</organism>
<keyword evidence="3" id="KW-1185">Reference proteome</keyword>
<dbReference type="AlphaFoldDB" id="H3HDV8"/>
<dbReference type="VEuPathDB" id="FungiDB:KRP22_14368"/>
<evidence type="ECO:0000313" key="3">
    <source>
        <dbReference type="Proteomes" id="UP000005238"/>
    </source>
</evidence>
<dbReference type="HOGENOM" id="CLU_044935_1_0_1"/>
<dbReference type="InterPro" id="IPR056866">
    <property type="entry name" value="Znf_WRKY19"/>
</dbReference>
<reference evidence="3" key="1">
    <citation type="journal article" date="2006" name="Science">
        <title>Phytophthora genome sequences uncover evolutionary origins and mechanisms of pathogenesis.</title>
        <authorList>
            <person name="Tyler B.M."/>
            <person name="Tripathy S."/>
            <person name="Zhang X."/>
            <person name="Dehal P."/>
            <person name="Jiang R.H."/>
            <person name="Aerts A."/>
            <person name="Arredondo F.D."/>
            <person name="Baxter L."/>
            <person name="Bensasson D."/>
            <person name="Beynon J.L."/>
            <person name="Chapman J."/>
            <person name="Damasceno C.M."/>
            <person name="Dorrance A.E."/>
            <person name="Dou D."/>
            <person name="Dickerman A.W."/>
            <person name="Dubchak I.L."/>
            <person name="Garbelotto M."/>
            <person name="Gijzen M."/>
            <person name="Gordon S.G."/>
            <person name="Govers F."/>
            <person name="Grunwald N.J."/>
            <person name="Huang W."/>
            <person name="Ivors K.L."/>
            <person name="Jones R.W."/>
            <person name="Kamoun S."/>
            <person name="Krampis K."/>
            <person name="Lamour K.H."/>
            <person name="Lee M.K."/>
            <person name="McDonald W.H."/>
            <person name="Medina M."/>
            <person name="Meijer H.J."/>
            <person name="Nordberg E.K."/>
            <person name="Maclean D.J."/>
            <person name="Ospina-Giraldo M.D."/>
            <person name="Morris P.F."/>
            <person name="Phuntumart V."/>
            <person name="Putnam N.H."/>
            <person name="Rash S."/>
            <person name="Rose J.K."/>
            <person name="Sakihama Y."/>
            <person name="Salamov A.A."/>
            <person name="Savidor A."/>
            <person name="Scheuring C.F."/>
            <person name="Smith B.M."/>
            <person name="Sobral B.W."/>
            <person name="Terry A."/>
            <person name="Torto-Alalibo T.A."/>
            <person name="Win J."/>
            <person name="Xu Z."/>
            <person name="Zhang H."/>
            <person name="Grigoriev I.V."/>
            <person name="Rokhsar D.S."/>
            <person name="Boore J.L."/>
        </authorList>
    </citation>
    <scope>NUCLEOTIDE SEQUENCE [LARGE SCALE GENOMIC DNA]</scope>
    <source>
        <strain evidence="3">Pr102</strain>
    </source>
</reference>
<dbReference type="PANTHER" id="PTHR31827:SF1">
    <property type="entry name" value="EMB|CAB89363.1"/>
    <property type="match status" value="1"/>
</dbReference>
<evidence type="ECO:0000313" key="2">
    <source>
        <dbReference type="EnsemblProtists" id="Phyra96515"/>
    </source>
</evidence>
<dbReference type="eggNOG" id="ENOG502SNMV">
    <property type="taxonomic scope" value="Eukaryota"/>
</dbReference>
<dbReference type="Pfam" id="PF24906">
    <property type="entry name" value="Zf_WRKY19"/>
    <property type="match status" value="1"/>
</dbReference>
<feature type="domain" description="WRKY19-like zinc finger" evidence="1">
    <location>
        <begin position="162"/>
        <end position="182"/>
    </location>
</feature>
<dbReference type="VEuPathDB" id="FungiDB:KRP23_14092"/>
<dbReference type="InParanoid" id="H3HDV8"/>
<name>H3HDV8_PHYRM</name>
<dbReference type="OMA" id="CNYCNSH"/>
<dbReference type="EnsemblProtists" id="Phyra96515">
    <property type="protein sequence ID" value="Phyra96515"/>
    <property type="gene ID" value="Phyra96515"/>
</dbReference>
<dbReference type="STRING" id="164328.H3HDV8"/>
<dbReference type="PANTHER" id="PTHR31827">
    <property type="entry name" value="EMB|CAB89363.1"/>
    <property type="match status" value="1"/>
</dbReference>
<accession>H3HDV8</accession>
<dbReference type="EMBL" id="DS566079">
    <property type="status" value="NOT_ANNOTATED_CDS"/>
    <property type="molecule type" value="Genomic_DNA"/>
</dbReference>
<protein>
    <recommendedName>
        <fullName evidence="1">WRKY19-like zinc finger domain-containing protein</fullName>
    </recommendedName>
</protein>
<dbReference type="Proteomes" id="UP000005238">
    <property type="component" value="Unassembled WGS sequence"/>
</dbReference>